<gene>
    <name evidence="1" type="ORF">DFP72DRAFT_1166987</name>
</gene>
<organism evidence="1 2">
    <name type="scientific">Ephemerocybe angulata</name>
    <dbReference type="NCBI Taxonomy" id="980116"/>
    <lineage>
        <taxon>Eukaryota</taxon>
        <taxon>Fungi</taxon>
        <taxon>Dikarya</taxon>
        <taxon>Basidiomycota</taxon>
        <taxon>Agaricomycotina</taxon>
        <taxon>Agaricomycetes</taxon>
        <taxon>Agaricomycetidae</taxon>
        <taxon>Agaricales</taxon>
        <taxon>Agaricineae</taxon>
        <taxon>Psathyrellaceae</taxon>
        <taxon>Ephemerocybe</taxon>
    </lineage>
</organism>
<dbReference type="EMBL" id="JACGCI010000015">
    <property type="protein sequence ID" value="KAF6759644.1"/>
    <property type="molecule type" value="Genomic_DNA"/>
</dbReference>
<keyword evidence="2" id="KW-1185">Reference proteome</keyword>
<comment type="caution">
    <text evidence="1">The sequence shown here is derived from an EMBL/GenBank/DDBJ whole genome shotgun (WGS) entry which is preliminary data.</text>
</comment>
<reference evidence="1 2" key="1">
    <citation type="submission" date="2020-07" db="EMBL/GenBank/DDBJ databases">
        <title>Comparative genomics of pyrophilous fungi reveals a link between fire events and developmental genes.</title>
        <authorList>
            <consortium name="DOE Joint Genome Institute"/>
            <person name="Steindorff A.S."/>
            <person name="Carver A."/>
            <person name="Calhoun S."/>
            <person name="Stillman K."/>
            <person name="Liu H."/>
            <person name="Lipzen A."/>
            <person name="Pangilinan J."/>
            <person name="Labutti K."/>
            <person name="Bruns T.D."/>
            <person name="Grigoriev I.V."/>
        </authorList>
    </citation>
    <scope>NUCLEOTIDE SEQUENCE [LARGE SCALE GENOMIC DNA]</scope>
    <source>
        <strain evidence="1 2">CBS 144469</strain>
    </source>
</reference>
<dbReference type="OrthoDB" id="2942377at2759"/>
<dbReference type="Proteomes" id="UP000521943">
    <property type="component" value="Unassembled WGS sequence"/>
</dbReference>
<name>A0A8H6I863_9AGAR</name>
<protein>
    <submittedName>
        <fullName evidence="1">Uncharacterized protein</fullName>
    </submittedName>
</protein>
<accession>A0A8H6I863</accession>
<evidence type="ECO:0000313" key="1">
    <source>
        <dbReference type="EMBL" id="KAF6759644.1"/>
    </source>
</evidence>
<dbReference type="AlphaFoldDB" id="A0A8H6I863"/>
<evidence type="ECO:0000313" key="2">
    <source>
        <dbReference type="Proteomes" id="UP000521943"/>
    </source>
</evidence>
<sequence length="325" mass="35023">MLPALTRRLGAYRLSSSSSSRLSSSLAFRPSPLSPLSHAPSSLLSPAALQRQTPAFDGRARGTCLNGSVLLRRGLATIPPQPSWTPYPTRADGLVPKLWYRPDGTPRSKLKGAVFAGLTVFSLLVFSSALEIIDEYDQANFMLAFLVYAQRADATFTSLHPTFDSSPTPALARAYFYDLCAALPDAPPETLLEFFAAIDTALDVAHEEILEAAEEVFVTFALDVRKELGGIEKEGAMRAAYNVLSLLRLTIAALGEMNEVVAVKGRGEFGSGLGGVSLPTASSIIGPGAQRDSVTPFSARRDREAIYEYDYDKYATGDEDEDEGS</sequence>
<proteinExistence type="predicted"/>